<evidence type="ECO:0000313" key="2">
    <source>
        <dbReference type="Proteomes" id="UP001443914"/>
    </source>
</evidence>
<accession>A0AAW1I2B5</accession>
<name>A0AAW1I2B5_SAPOF</name>
<dbReference type="PANTHER" id="PTHR31182:SF23">
    <property type="entry name" value="SPLICING FACTOR 3A SUBUNIT"/>
    <property type="match status" value="1"/>
</dbReference>
<gene>
    <name evidence="1" type="ORF">RND81_10G151800</name>
</gene>
<dbReference type="Proteomes" id="UP001443914">
    <property type="component" value="Unassembled WGS sequence"/>
</dbReference>
<dbReference type="PANTHER" id="PTHR31182">
    <property type="entry name" value="C2 NT-TYPE DOMAIN-CONTAINING PROTEIN"/>
    <property type="match status" value="1"/>
</dbReference>
<dbReference type="EMBL" id="JBDFQZ010000010">
    <property type="protein sequence ID" value="KAK9683596.1"/>
    <property type="molecule type" value="Genomic_DNA"/>
</dbReference>
<protein>
    <recommendedName>
        <fullName evidence="3">C2 NT-type domain-containing protein</fullName>
    </recommendedName>
</protein>
<organism evidence="1 2">
    <name type="scientific">Saponaria officinalis</name>
    <name type="common">Common soapwort</name>
    <name type="synonym">Lychnis saponaria</name>
    <dbReference type="NCBI Taxonomy" id="3572"/>
    <lineage>
        <taxon>Eukaryota</taxon>
        <taxon>Viridiplantae</taxon>
        <taxon>Streptophyta</taxon>
        <taxon>Embryophyta</taxon>
        <taxon>Tracheophyta</taxon>
        <taxon>Spermatophyta</taxon>
        <taxon>Magnoliopsida</taxon>
        <taxon>eudicotyledons</taxon>
        <taxon>Gunneridae</taxon>
        <taxon>Pentapetalae</taxon>
        <taxon>Caryophyllales</taxon>
        <taxon>Caryophyllaceae</taxon>
        <taxon>Caryophylleae</taxon>
        <taxon>Saponaria</taxon>
    </lineage>
</organism>
<sequence length="586" mass="66411">MAILSGKTAMKKFQVKLRVMKLDGFIIEDEISAKMAVEIKFDEKIKMGISSLYKKSQSFFTKQIDVVKMGEDIEFNHEFNHVCNFSMISKFNNLFASSMAYFNIFYGKNEGPSSSSSKTKMQLIGKGGLNLGELASKMEPQMLQRIPISLEVDKVAIEANLLVLVSFNEMKPKAHSRTMSSETFTNQQNSSDVTKLLRRAKSQGPTTIGHENVKKNKMLTFFSRQLSWKSRGNESEGYVVVASTSRAGDANTVAELGRTTTSEAQLDMAKKGGFWKWKRRKSMKNGVTPEIVEPEAEKSINPGTWQIREITSRDTKTKVNVQVFFASFDQRSEKAAGESACAAIVAVIAHRLQQNPTMLSGLEFDQLITEGSTEWRNLCNDDTHKDVFPDKHFDLETIIRAELRPLVVHPNDSHFGFFHPEEFDHLKDAKSFDKIWDDINENVSDFESRVYIVRWNEHFFVMKVEAKANYIIDSLGERLYEGCNNAYILKFDESSVMYSKKDSKDGKGGEDEVICRGKACCREYMKRFLAAIPVRELKEQEAKGKTVEMSVLHQRLLIDFYLSAHSSSSVSPNTSPLFLGDEDLVV</sequence>
<keyword evidence="2" id="KW-1185">Reference proteome</keyword>
<evidence type="ECO:0000313" key="1">
    <source>
        <dbReference type="EMBL" id="KAK9683596.1"/>
    </source>
</evidence>
<dbReference type="AlphaFoldDB" id="A0AAW1I2B5"/>
<evidence type="ECO:0008006" key="3">
    <source>
        <dbReference type="Google" id="ProtNLM"/>
    </source>
</evidence>
<reference evidence="1" key="1">
    <citation type="submission" date="2024-03" db="EMBL/GenBank/DDBJ databases">
        <title>WGS assembly of Saponaria officinalis var. Norfolk2.</title>
        <authorList>
            <person name="Jenkins J."/>
            <person name="Shu S."/>
            <person name="Grimwood J."/>
            <person name="Barry K."/>
            <person name="Goodstein D."/>
            <person name="Schmutz J."/>
            <person name="Leebens-Mack J."/>
            <person name="Osbourn A."/>
        </authorList>
    </citation>
    <scope>NUCLEOTIDE SEQUENCE [LARGE SCALE GENOMIC DNA]</scope>
    <source>
        <strain evidence="1">JIC</strain>
    </source>
</reference>
<comment type="caution">
    <text evidence="1">The sequence shown here is derived from an EMBL/GenBank/DDBJ whole genome shotgun (WGS) entry which is preliminary data.</text>
</comment>
<proteinExistence type="predicted"/>